<organism evidence="3 4">
    <name type="scientific">Leucocoprinus birnbaumii</name>
    <dbReference type="NCBI Taxonomy" id="56174"/>
    <lineage>
        <taxon>Eukaryota</taxon>
        <taxon>Fungi</taxon>
        <taxon>Dikarya</taxon>
        <taxon>Basidiomycota</taxon>
        <taxon>Agaricomycotina</taxon>
        <taxon>Agaricomycetes</taxon>
        <taxon>Agaricomycetidae</taxon>
        <taxon>Agaricales</taxon>
        <taxon>Agaricineae</taxon>
        <taxon>Agaricaceae</taxon>
        <taxon>Leucocoprinus</taxon>
    </lineage>
</organism>
<feature type="compositionally biased region" description="Basic and acidic residues" evidence="1">
    <location>
        <begin position="391"/>
        <end position="406"/>
    </location>
</feature>
<evidence type="ECO:0000313" key="4">
    <source>
        <dbReference type="Proteomes" id="UP001213000"/>
    </source>
</evidence>
<keyword evidence="4" id="KW-1185">Reference proteome</keyword>
<feature type="compositionally biased region" description="Pro residues" evidence="1">
    <location>
        <begin position="264"/>
        <end position="274"/>
    </location>
</feature>
<feature type="region of interest" description="Disordered" evidence="1">
    <location>
        <begin position="213"/>
        <end position="281"/>
    </location>
</feature>
<dbReference type="InterPro" id="IPR036249">
    <property type="entry name" value="Thioredoxin-like_sf"/>
</dbReference>
<comment type="caution">
    <text evidence="3">The sequence shown here is derived from an EMBL/GenBank/DDBJ whole genome shotgun (WGS) entry which is preliminary data.</text>
</comment>
<gene>
    <name evidence="3" type="ORF">NP233_g4973</name>
</gene>
<dbReference type="InterPro" id="IPR036282">
    <property type="entry name" value="Glutathione-S-Trfase_C_sf"/>
</dbReference>
<feature type="region of interest" description="Disordered" evidence="1">
    <location>
        <begin position="127"/>
        <end position="165"/>
    </location>
</feature>
<dbReference type="EMBL" id="JANIEX010000281">
    <property type="protein sequence ID" value="KAJ3569567.1"/>
    <property type="molecule type" value="Genomic_DNA"/>
</dbReference>
<dbReference type="Pfam" id="PF13409">
    <property type="entry name" value="GST_N_2"/>
    <property type="match status" value="1"/>
</dbReference>
<accession>A0AAD5VTU1</accession>
<name>A0AAD5VTU1_9AGAR</name>
<feature type="compositionally biased region" description="Low complexity" evidence="1">
    <location>
        <begin position="295"/>
        <end position="315"/>
    </location>
</feature>
<feature type="domain" description="GST N-terminal" evidence="2">
    <location>
        <begin position="420"/>
        <end position="511"/>
    </location>
</feature>
<dbReference type="Gene3D" id="1.20.1050.10">
    <property type="match status" value="1"/>
</dbReference>
<feature type="compositionally biased region" description="Basic and acidic residues" evidence="1">
    <location>
        <begin position="340"/>
        <end position="350"/>
    </location>
</feature>
<feature type="compositionally biased region" description="Polar residues" evidence="1">
    <location>
        <begin position="323"/>
        <end position="333"/>
    </location>
</feature>
<feature type="compositionally biased region" description="Acidic residues" evidence="1">
    <location>
        <begin position="368"/>
        <end position="378"/>
    </location>
</feature>
<dbReference type="SUPFAM" id="SSF47616">
    <property type="entry name" value="GST C-terminal domain-like"/>
    <property type="match status" value="1"/>
</dbReference>
<dbReference type="PROSITE" id="PS50404">
    <property type="entry name" value="GST_NTER"/>
    <property type="match status" value="1"/>
</dbReference>
<proteinExistence type="predicted"/>
<dbReference type="Pfam" id="PF22041">
    <property type="entry name" value="GST_C_7"/>
    <property type="match status" value="1"/>
</dbReference>
<dbReference type="InterPro" id="IPR004045">
    <property type="entry name" value="Glutathione_S-Trfase_N"/>
</dbReference>
<dbReference type="SUPFAM" id="SSF52833">
    <property type="entry name" value="Thioredoxin-like"/>
    <property type="match status" value="1"/>
</dbReference>
<evidence type="ECO:0000313" key="3">
    <source>
        <dbReference type="EMBL" id="KAJ3569567.1"/>
    </source>
</evidence>
<dbReference type="Gene3D" id="3.40.30.10">
    <property type="entry name" value="Glutaredoxin"/>
    <property type="match status" value="1"/>
</dbReference>
<protein>
    <recommendedName>
        <fullName evidence="2">GST N-terminal domain-containing protein</fullName>
    </recommendedName>
</protein>
<dbReference type="Proteomes" id="UP001213000">
    <property type="component" value="Unassembled WGS sequence"/>
</dbReference>
<dbReference type="AlphaFoldDB" id="A0AAD5VTU1"/>
<feature type="compositionally biased region" description="Basic residues" evidence="1">
    <location>
        <begin position="227"/>
        <end position="237"/>
    </location>
</feature>
<feature type="region of interest" description="Disordered" evidence="1">
    <location>
        <begin position="391"/>
        <end position="410"/>
    </location>
</feature>
<feature type="region of interest" description="Disordered" evidence="1">
    <location>
        <begin position="295"/>
        <end position="378"/>
    </location>
</feature>
<evidence type="ECO:0000259" key="2">
    <source>
        <dbReference type="PROSITE" id="PS50404"/>
    </source>
</evidence>
<sequence>MSTRPPAHEQYHSAKDHAYDIQAIFRHLIDEIKRFDLSWNDEEDAFFKHEFLRILHSDIVTAGTWYQCRKPLFEEGDSRTPEVVDDTRWWSVECPDKWDGNVVEKAICTMKKELAILPSRLYHLGTVPKGTSEPTHAVPEGSSKRTTKGKKSEARSRGSRPIEIPPFPATLEEILQEVEALKASDPTFSTKPRVRPVLPPGFGDDLLKKAKALESSSKAAEEIPAPRPKRHAMRKKVALGEGTRQKFERNYTAVGPITADTPRYQPPPMHPPVTLPQKPGKRSARIMLVPEVSSEESWAGMGSGASSLASSSQSQERNHISQESDVGSSSNMRGLSRPVAADKEDRRGVGAEDIVDESSQSQKRGHDDDDDDDEEDETERIVARADLKEEATEEHINVHGRLERQTPRSSSDNMITLYDLAAKQPGKTWSPNPWKLRYVLNMKKLPYKTLYFDYPDLEAAEVAAGIPHYTIRPNGKPLYTSPAIVDDSTGAKLPDSYKIAEYLDKAYPDTPKAFPAGSEALQAAFFDNFNELTSPLWPIIMPKVPGILNPPAAEYFFRTRSETFGKPLDQIAPVGDERVAAWAKLKAGFDKLDGWFAKSGGPYFMGETASFADFIAGSLLQAMRICFGEESEEWKDVVSWNNGRWATLLKDLEKYASEEQ</sequence>
<evidence type="ECO:0000256" key="1">
    <source>
        <dbReference type="SAM" id="MobiDB-lite"/>
    </source>
</evidence>
<dbReference type="InterPro" id="IPR054416">
    <property type="entry name" value="GST_UstS-like_C"/>
</dbReference>
<reference evidence="3" key="1">
    <citation type="submission" date="2022-07" db="EMBL/GenBank/DDBJ databases">
        <title>Genome Sequence of Leucocoprinus birnbaumii.</title>
        <authorList>
            <person name="Buettner E."/>
        </authorList>
    </citation>
    <scope>NUCLEOTIDE SEQUENCE</scope>
    <source>
        <strain evidence="3">VT141</strain>
    </source>
</reference>